<dbReference type="AlphaFoldDB" id="S9W1T7"/>
<feature type="domain" description="Metallo-beta-lactamase" evidence="5">
    <location>
        <begin position="34"/>
        <end position="199"/>
    </location>
</feature>
<dbReference type="Gene3D" id="3.60.15.10">
    <property type="entry name" value="Ribonuclease Z/Hydroxyacylglutathione hydrolase-like"/>
    <property type="match status" value="1"/>
</dbReference>
<dbReference type="OrthoDB" id="17458at2759"/>
<evidence type="ECO:0000256" key="3">
    <source>
        <dbReference type="ARBA" id="ARBA00022801"/>
    </source>
</evidence>
<dbReference type="PANTHER" id="PTHR23131:SF0">
    <property type="entry name" value="ENDORIBONUCLEASE LACTB2"/>
    <property type="match status" value="1"/>
</dbReference>
<keyword evidence="3" id="KW-0378">Hydrolase</keyword>
<evidence type="ECO:0000313" key="7">
    <source>
        <dbReference type="Proteomes" id="UP000015354"/>
    </source>
</evidence>
<dbReference type="FunFam" id="3.60.15.10:FF:000041">
    <property type="entry name" value="Metallo-beta-lactamase domain protein"/>
    <property type="match status" value="1"/>
</dbReference>
<dbReference type="Pfam" id="PF17778">
    <property type="entry name" value="WHD_BLACT"/>
    <property type="match status" value="1"/>
</dbReference>
<dbReference type="InterPro" id="IPR036388">
    <property type="entry name" value="WH-like_DNA-bd_sf"/>
</dbReference>
<dbReference type="EMBL" id="ATMH01002204">
    <property type="protein sequence ID" value="EPY33466.1"/>
    <property type="molecule type" value="Genomic_DNA"/>
</dbReference>
<name>S9W1T7_9TRYP</name>
<keyword evidence="2" id="KW-0479">Metal-binding</keyword>
<dbReference type="InterPro" id="IPR036866">
    <property type="entry name" value="RibonucZ/Hydroxyglut_hydro"/>
</dbReference>
<dbReference type="InterPro" id="IPR050662">
    <property type="entry name" value="Sec-metab_biosynth-thioest"/>
</dbReference>
<evidence type="ECO:0000259" key="5">
    <source>
        <dbReference type="SMART" id="SM00849"/>
    </source>
</evidence>
<dbReference type="Proteomes" id="UP000015354">
    <property type="component" value="Unassembled WGS sequence"/>
</dbReference>
<sequence>MTMPVLEAIPPITRLSSRVFRILGLNPSMMTLQGSNTYLVGTGAERVLIDSGEGMKGYGDLLRETLARAGAELGAPVTISQLLLTHWHPDHVGGVDAVRALNPQVRVMKQPSQFNPVPVDAQSELPPAVLAVEGATLRLLALPGHTDDMVCAFLEEEQALFTSDNILGVGTSTFSCYHDYMRTLDRMVALGPALLYPAHGPVVADGVQRVREIIAHRQQREDQILAALARADRALCITDLVRQIYTSTPQHLWGAAGLNVFHHLKKLIHEAKVSVVACPDAKTDLLSDASDYAMLGEGVKTDPHLLQRMLSEFLVKKA</sequence>
<accession>S9W1T7</accession>
<comment type="caution">
    <text evidence="6">The sequence shown here is derived from an EMBL/GenBank/DDBJ whole genome shotgun (WGS) entry which is preliminary data.</text>
</comment>
<reference evidence="6 7" key="1">
    <citation type="journal article" date="2013" name="PLoS ONE">
        <title>Predicting the Proteins of Angomonas deanei, Strigomonas culicis and Their Respective Endosymbionts Reveals New Aspects of the Trypanosomatidae Family.</title>
        <authorList>
            <person name="Motta M.C."/>
            <person name="Martins A.C."/>
            <person name="de Souza S.S."/>
            <person name="Catta-Preta C.M."/>
            <person name="Silva R."/>
            <person name="Klein C.C."/>
            <person name="de Almeida L.G."/>
            <person name="de Lima Cunha O."/>
            <person name="Ciapina L.P."/>
            <person name="Brocchi M."/>
            <person name="Colabardini A.C."/>
            <person name="de Araujo Lima B."/>
            <person name="Machado C.R."/>
            <person name="de Almeida Soares C.M."/>
            <person name="Probst C.M."/>
            <person name="de Menezes C.B."/>
            <person name="Thompson C.E."/>
            <person name="Bartholomeu D.C."/>
            <person name="Gradia D.F."/>
            <person name="Pavoni D.P."/>
            <person name="Grisard E.C."/>
            <person name="Fantinatti-Garboggini F."/>
            <person name="Marchini F.K."/>
            <person name="Rodrigues-Luiz G.F."/>
            <person name="Wagner G."/>
            <person name="Goldman G.H."/>
            <person name="Fietto J.L."/>
            <person name="Elias M.C."/>
            <person name="Goldman M.H."/>
            <person name="Sagot M.F."/>
            <person name="Pereira M."/>
            <person name="Stoco P.H."/>
            <person name="de Mendonca-Neto R.P."/>
            <person name="Teixeira S.M."/>
            <person name="Maciel T.E."/>
            <person name="de Oliveira Mendes T.A."/>
            <person name="Urmenyi T.P."/>
            <person name="de Souza W."/>
            <person name="Schenkman S."/>
            <person name="de Vasconcelos A.T."/>
        </authorList>
    </citation>
    <scope>NUCLEOTIDE SEQUENCE [LARGE SCALE GENOMIC DNA]</scope>
</reference>
<gene>
    <name evidence="6" type="ORF">STCU_02204</name>
</gene>
<keyword evidence="7" id="KW-1185">Reference proteome</keyword>
<dbReference type="InterPro" id="IPR041516">
    <property type="entry name" value="LACTB2_WH"/>
</dbReference>
<dbReference type="Gene3D" id="1.10.10.10">
    <property type="entry name" value="Winged helix-like DNA-binding domain superfamily/Winged helix DNA-binding domain"/>
    <property type="match status" value="1"/>
</dbReference>
<dbReference type="SUPFAM" id="SSF56281">
    <property type="entry name" value="Metallo-hydrolase/oxidoreductase"/>
    <property type="match status" value="1"/>
</dbReference>
<dbReference type="GO" id="GO:0046872">
    <property type="term" value="F:metal ion binding"/>
    <property type="evidence" value="ECO:0007669"/>
    <property type="project" value="UniProtKB-KW"/>
</dbReference>
<dbReference type="CDD" id="cd07722">
    <property type="entry name" value="LACTB2-like_MBL-fold"/>
    <property type="match status" value="1"/>
</dbReference>
<keyword evidence="4" id="KW-0862">Zinc</keyword>
<evidence type="ECO:0000256" key="2">
    <source>
        <dbReference type="ARBA" id="ARBA00022723"/>
    </source>
</evidence>
<dbReference type="InterPro" id="IPR047921">
    <property type="entry name" value="LACTB2-like_MBL-fold"/>
</dbReference>
<comment type="similarity">
    <text evidence="1">Belongs to the metallo-beta-lactamase superfamily. Glyoxalase II family.</text>
</comment>
<organism evidence="6 7">
    <name type="scientific">Strigomonas culicis</name>
    <dbReference type="NCBI Taxonomy" id="28005"/>
    <lineage>
        <taxon>Eukaryota</taxon>
        <taxon>Discoba</taxon>
        <taxon>Euglenozoa</taxon>
        <taxon>Kinetoplastea</taxon>
        <taxon>Metakinetoplastina</taxon>
        <taxon>Trypanosomatida</taxon>
        <taxon>Trypanosomatidae</taxon>
        <taxon>Strigomonadinae</taxon>
        <taxon>Strigomonas</taxon>
    </lineage>
</organism>
<proteinExistence type="inferred from homology"/>
<dbReference type="SMART" id="SM00849">
    <property type="entry name" value="Lactamase_B"/>
    <property type="match status" value="1"/>
</dbReference>
<dbReference type="PANTHER" id="PTHR23131">
    <property type="entry name" value="ENDORIBONUCLEASE LACTB2"/>
    <property type="match status" value="1"/>
</dbReference>
<evidence type="ECO:0000256" key="4">
    <source>
        <dbReference type="ARBA" id="ARBA00022833"/>
    </source>
</evidence>
<evidence type="ECO:0000256" key="1">
    <source>
        <dbReference type="ARBA" id="ARBA00006759"/>
    </source>
</evidence>
<dbReference type="Pfam" id="PF00753">
    <property type="entry name" value="Lactamase_B"/>
    <property type="match status" value="1"/>
</dbReference>
<dbReference type="InterPro" id="IPR001279">
    <property type="entry name" value="Metallo-B-lactamas"/>
</dbReference>
<evidence type="ECO:0000313" key="6">
    <source>
        <dbReference type="EMBL" id="EPY33466.1"/>
    </source>
</evidence>
<protein>
    <submittedName>
        <fullName evidence="6">Metallo-beta-lactamase family-like protein</fullName>
    </submittedName>
</protein>
<dbReference type="GO" id="GO:0016787">
    <property type="term" value="F:hydrolase activity"/>
    <property type="evidence" value="ECO:0007669"/>
    <property type="project" value="UniProtKB-KW"/>
</dbReference>